<dbReference type="OrthoDB" id="8904098at2759"/>
<feature type="transmembrane region" description="Helical" evidence="6">
    <location>
        <begin position="399"/>
        <end position="419"/>
    </location>
</feature>
<evidence type="ECO:0000256" key="1">
    <source>
        <dbReference type="ARBA" id="ARBA00004141"/>
    </source>
</evidence>
<feature type="transmembrane region" description="Helical" evidence="6">
    <location>
        <begin position="28"/>
        <end position="51"/>
    </location>
</feature>
<comment type="caution">
    <text evidence="7">The sequence shown here is derived from an EMBL/GenBank/DDBJ whole genome shotgun (WGS) entry which is preliminary data.</text>
</comment>
<feature type="transmembrane region" description="Helical" evidence="6">
    <location>
        <begin position="527"/>
        <end position="545"/>
    </location>
</feature>
<evidence type="ECO:0000256" key="5">
    <source>
        <dbReference type="ARBA" id="ARBA00023136"/>
    </source>
</evidence>
<dbReference type="GO" id="GO:0022857">
    <property type="term" value="F:transmembrane transporter activity"/>
    <property type="evidence" value="ECO:0007669"/>
    <property type="project" value="InterPro"/>
</dbReference>
<dbReference type="Proteomes" id="UP000195402">
    <property type="component" value="Unassembled WGS sequence"/>
</dbReference>
<gene>
    <name evidence="7" type="ORF">BVC80_1713g50</name>
</gene>
<proteinExistence type="inferred from homology"/>
<dbReference type="EMBL" id="MVGT01003297">
    <property type="protein sequence ID" value="OVA04613.1"/>
    <property type="molecule type" value="Genomic_DNA"/>
</dbReference>
<accession>A0A200Q2E1</accession>
<comment type="similarity">
    <text evidence="2">Belongs to the major facilitator superfamily. Proton-dependent oligopeptide transporter (POT/PTR) (TC 2.A.17) family.</text>
</comment>
<dbReference type="PANTHER" id="PTHR11654">
    <property type="entry name" value="OLIGOPEPTIDE TRANSPORTER-RELATED"/>
    <property type="match status" value="1"/>
</dbReference>
<feature type="transmembrane region" description="Helical" evidence="6">
    <location>
        <begin position="356"/>
        <end position="378"/>
    </location>
</feature>
<keyword evidence="8" id="KW-1185">Reference proteome</keyword>
<dbReference type="SUPFAM" id="SSF103473">
    <property type="entry name" value="MFS general substrate transporter"/>
    <property type="match status" value="1"/>
</dbReference>
<sequence length="560" mass="62371">MAAQGLFVDWKGKAINKDKHGGAKATRFIYFLVVMMNMAFTPTLLNMVMYLQTIMHMGIASSSTTITNLIGVTCAFALVGGFLSDAYITRFKAILIFGPLEFLGFALLALQARLPSLRPPECDAQTSDCKHVHGSNATLLYIAMYVAAFGEGCLRANLPSLGGDQFDDEDSTELQLKSSYFNWFTFNLSLGSLLGVLFITWIQNNTGWDVGFSVPAGVVLLGVIVVASGFSFYRNQIPKGSPLTRMLQVFVAAFRNRKLQFPENEEVLYLEHNKEDMVGEVLPHTKGFKWLDKAFISSRNTGNWYFCSVSQVEEMKIVLRMLPIFVSAMIGYIPVPQLLTFTITQGNTMDTRLGKIHISPTSLLAIPIILQMVILVVYDRFFVPFARRITGCRTGITHLQRVGVGFIATSLASCTGAVIERKRKRIAEEHGLLDSGNQLPMSVMWLALQFLALGINDISTFTGLLEFFNTEASRGMKSLGTAIFWCNLGLASLLGSVLVNLTNKVTRHGGTGWLEGNNLNRDHLDRFYWLLTVLGLVAFLNYLFWARRYTYRQHNLGPTS</sequence>
<feature type="transmembrane region" description="Helical" evidence="6">
    <location>
        <begin position="479"/>
        <end position="499"/>
    </location>
</feature>
<reference evidence="7 8" key="1">
    <citation type="journal article" date="2017" name="Mol. Plant">
        <title>The Genome of Medicinal Plant Macleaya cordata Provides New Insights into Benzylisoquinoline Alkaloids Metabolism.</title>
        <authorList>
            <person name="Liu X."/>
            <person name="Liu Y."/>
            <person name="Huang P."/>
            <person name="Ma Y."/>
            <person name="Qing Z."/>
            <person name="Tang Q."/>
            <person name="Cao H."/>
            <person name="Cheng P."/>
            <person name="Zheng Y."/>
            <person name="Yuan Z."/>
            <person name="Zhou Y."/>
            <person name="Liu J."/>
            <person name="Tang Z."/>
            <person name="Zhuo Y."/>
            <person name="Zhang Y."/>
            <person name="Yu L."/>
            <person name="Huang J."/>
            <person name="Yang P."/>
            <person name="Peng Q."/>
            <person name="Zhang J."/>
            <person name="Jiang W."/>
            <person name="Zhang Z."/>
            <person name="Lin K."/>
            <person name="Ro D.K."/>
            <person name="Chen X."/>
            <person name="Xiong X."/>
            <person name="Shang Y."/>
            <person name="Huang S."/>
            <person name="Zeng J."/>
        </authorList>
    </citation>
    <scope>NUCLEOTIDE SEQUENCE [LARGE SCALE GENOMIC DNA]</scope>
    <source>
        <strain evidence="8">cv. BLH2017</strain>
        <tissue evidence="7">Root</tissue>
    </source>
</reference>
<keyword evidence="4 6" id="KW-1133">Transmembrane helix</keyword>
<evidence type="ECO:0000313" key="8">
    <source>
        <dbReference type="Proteomes" id="UP000195402"/>
    </source>
</evidence>
<feature type="transmembrane region" description="Helical" evidence="6">
    <location>
        <begin position="439"/>
        <end position="458"/>
    </location>
</feature>
<evidence type="ECO:0000256" key="6">
    <source>
        <dbReference type="SAM" id="Phobius"/>
    </source>
</evidence>
<evidence type="ECO:0000313" key="7">
    <source>
        <dbReference type="EMBL" id="OVA04613.1"/>
    </source>
</evidence>
<feature type="transmembrane region" description="Helical" evidence="6">
    <location>
        <begin position="214"/>
        <end position="233"/>
    </location>
</feature>
<dbReference type="GO" id="GO:0016020">
    <property type="term" value="C:membrane"/>
    <property type="evidence" value="ECO:0007669"/>
    <property type="project" value="UniProtKB-SubCell"/>
</dbReference>
<feature type="transmembrane region" description="Helical" evidence="6">
    <location>
        <begin position="317"/>
        <end position="336"/>
    </location>
</feature>
<dbReference type="Gene3D" id="1.20.1250.20">
    <property type="entry name" value="MFS general substrate transporter like domains"/>
    <property type="match status" value="1"/>
</dbReference>
<dbReference type="InParanoid" id="A0A200Q2E1"/>
<name>A0A200Q2E1_MACCD</name>
<evidence type="ECO:0000256" key="4">
    <source>
        <dbReference type="ARBA" id="ARBA00022989"/>
    </source>
</evidence>
<comment type="subcellular location">
    <subcellularLocation>
        <location evidence="1">Membrane</location>
        <topology evidence="1">Multi-pass membrane protein</topology>
    </subcellularLocation>
</comment>
<dbReference type="InterPro" id="IPR000109">
    <property type="entry name" value="POT_fam"/>
</dbReference>
<feature type="transmembrane region" description="Helical" evidence="6">
    <location>
        <begin position="63"/>
        <end position="83"/>
    </location>
</feature>
<dbReference type="AlphaFoldDB" id="A0A200Q2E1"/>
<dbReference type="InterPro" id="IPR036259">
    <property type="entry name" value="MFS_trans_sf"/>
</dbReference>
<organism evidence="7 8">
    <name type="scientific">Macleaya cordata</name>
    <name type="common">Five-seeded plume-poppy</name>
    <name type="synonym">Bocconia cordata</name>
    <dbReference type="NCBI Taxonomy" id="56857"/>
    <lineage>
        <taxon>Eukaryota</taxon>
        <taxon>Viridiplantae</taxon>
        <taxon>Streptophyta</taxon>
        <taxon>Embryophyta</taxon>
        <taxon>Tracheophyta</taxon>
        <taxon>Spermatophyta</taxon>
        <taxon>Magnoliopsida</taxon>
        <taxon>Ranunculales</taxon>
        <taxon>Papaveraceae</taxon>
        <taxon>Papaveroideae</taxon>
        <taxon>Macleaya</taxon>
    </lineage>
</organism>
<feature type="transmembrane region" description="Helical" evidence="6">
    <location>
        <begin position="180"/>
        <end position="202"/>
    </location>
</feature>
<feature type="transmembrane region" description="Helical" evidence="6">
    <location>
        <begin position="89"/>
        <end position="110"/>
    </location>
</feature>
<evidence type="ECO:0000256" key="2">
    <source>
        <dbReference type="ARBA" id="ARBA00005982"/>
    </source>
</evidence>
<keyword evidence="5 6" id="KW-0472">Membrane</keyword>
<protein>
    <submittedName>
        <fullName evidence="7">Proton-dependent oligopeptide transporter family</fullName>
    </submittedName>
</protein>
<dbReference type="OMA" id="YRHNPRI"/>
<evidence type="ECO:0000256" key="3">
    <source>
        <dbReference type="ARBA" id="ARBA00022692"/>
    </source>
</evidence>
<dbReference type="Pfam" id="PF00854">
    <property type="entry name" value="PTR2"/>
    <property type="match status" value="1"/>
</dbReference>
<keyword evidence="3 6" id="KW-0812">Transmembrane</keyword>